<dbReference type="Gene3D" id="3.40.50.1820">
    <property type="entry name" value="alpha/beta hydrolase"/>
    <property type="match status" value="1"/>
</dbReference>
<keyword evidence="5" id="KW-0732">Signal</keyword>
<name>A0A5C3M4L8_9AGAR</name>
<gene>
    <name evidence="7" type="ORF">BDQ12DRAFT_649007</name>
</gene>
<keyword evidence="1" id="KW-1015">Disulfide bond</keyword>
<dbReference type="PANTHER" id="PTHR45856">
    <property type="entry name" value="ALPHA/BETA-HYDROLASES SUPERFAMILY PROTEIN"/>
    <property type="match status" value="1"/>
</dbReference>
<proteinExistence type="inferred from homology"/>
<evidence type="ECO:0000313" key="8">
    <source>
        <dbReference type="Proteomes" id="UP000308652"/>
    </source>
</evidence>
<dbReference type="InterPro" id="IPR002921">
    <property type="entry name" value="Fungal_lipase-type"/>
</dbReference>
<reference evidence="7 8" key="1">
    <citation type="journal article" date="2019" name="Nat. Ecol. Evol.">
        <title>Megaphylogeny resolves global patterns of mushroom evolution.</title>
        <authorList>
            <person name="Varga T."/>
            <person name="Krizsan K."/>
            <person name="Foldi C."/>
            <person name="Dima B."/>
            <person name="Sanchez-Garcia M."/>
            <person name="Sanchez-Ramirez S."/>
            <person name="Szollosi G.J."/>
            <person name="Szarkandi J.G."/>
            <person name="Papp V."/>
            <person name="Albert L."/>
            <person name="Andreopoulos W."/>
            <person name="Angelini C."/>
            <person name="Antonin V."/>
            <person name="Barry K.W."/>
            <person name="Bougher N.L."/>
            <person name="Buchanan P."/>
            <person name="Buyck B."/>
            <person name="Bense V."/>
            <person name="Catcheside P."/>
            <person name="Chovatia M."/>
            <person name="Cooper J."/>
            <person name="Damon W."/>
            <person name="Desjardin D."/>
            <person name="Finy P."/>
            <person name="Geml J."/>
            <person name="Haridas S."/>
            <person name="Hughes K."/>
            <person name="Justo A."/>
            <person name="Karasinski D."/>
            <person name="Kautmanova I."/>
            <person name="Kiss B."/>
            <person name="Kocsube S."/>
            <person name="Kotiranta H."/>
            <person name="LaButti K.M."/>
            <person name="Lechner B.E."/>
            <person name="Liimatainen K."/>
            <person name="Lipzen A."/>
            <person name="Lukacs Z."/>
            <person name="Mihaltcheva S."/>
            <person name="Morgado L.N."/>
            <person name="Niskanen T."/>
            <person name="Noordeloos M.E."/>
            <person name="Ohm R.A."/>
            <person name="Ortiz-Santana B."/>
            <person name="Ovrebo C."/>
            <person name="Racz N."/>
            <person name="Riley R."/>
            <person name="Savchenko A."/>
            <person name="Shiryaev A."/>
            <person name="Soop K."/>
            <person name="Spirin V."/>
            <person name="Szebenyi C."/>
            <person name="Tomsovsky M."/>
            <person name="Tulloss R.E."/>
            <person name="Uehling J."/>
            <person name="Grigoriev I.V."/>
            <person name="Vagvolgyi C."/>
            <person name="Papp T."/>
            <person name="Martin F.M."/>
            <person name="Miettinen O."/>
            <person name="Hibbett D.S."/>
            <person name="Nagy L.G."/>
        </authorList>
    </citation>
    <scope>NUCLEOTIDE SEQUENCE [LARGE SCALE GENOMIC DNA]</scope>
    <source>
        <strain evidence="7 8">CBS 166.37</strain>
    </source>
</reference>
<evidence type="ECO:0000256" key="3">
    <source>
        <dbReference type="ARBA" id="ARBA00047591"/>
    </source>
</evidence>
<dbReference type="EMBL" id="ML213598">
    <property type="protein sequence ID" value="TFK39673.1"/>
    <property type="molecule type" value="Genomic_DNA"/>
</dbReference>
<keyword evidence="8" id="KW-1185">Reference proteome</keyword>
<dbReference type="InterPro" id="IPR051218">
    <property type="entry name" value="Sec_MonoDiacylglyc_Lipase"/>
</dbReference>
<evidence type="ECO:0000256" key="2">
    <source>
        <dbReference type="ARBA" id="ARBA00043996"/>
    </source>
</evidence>
<dbReference type="OrthoDB" id="426718at2759"/>
<evidence type="ECO:0000256" key="1">
    <source>
        <dbReference type="ARBA" id="ARBA00023157"/>
    </source>
</evidence>
<dbReference type="SUPFAM" id="SSF53474">
    <property type="entry name" value="alpha/beta-Hydrolases"/>
    <property type="match status" value="1"/>
</dbReference>
<dbReference type="Proteomes" id="UP000308652">
    <property type="component" value="Unassembled WGS sequence"/>
</dbReference>
<dbReference type="CDD" id="cd00519">
    <property type="entry name" value="Lipase_3"/>
    <property type="match status" value="1"/>
</dbReference>
<evidence type="ECO:0000259" key="6">
    <source>
        <dbReference type="Pfam" id="PF01764"/>
    </source>
</evidence>
<dbReference type="InterPro" id="IPR029058">
    <property type="entry name" value="AB_hydrolase_fold"/>
</dbReference>
<evidence type="ECO:0000313" key="7">
    <source>
        <dbReference type="EMBL" id="TFK39673.1"/>
    </source>
</evidence>
<comment type="catalytic activity">
    <reaction evidence="4">
        <text>a monoacylglycerol + H2O = glycerol + a fatty acid + H(+)</text>
        <dbReference type="Rhea" id="RHEA:15245"/>
        <dbReference type="ChEBI" id="CHEBI:15377"/>
        <dbReference type="ChEBI" id="CHEBI:15378"/>
        <dbReference type="ChEBI" id="CHEBI:17408"/>
        <dbReference type="ChEBI" id="CHEBI:17754"/>
        <dbReference type="ChEBI" id="CHEBI:28868"/>
    </reaction>
</comment>
<accession>A0A5C3M4L8</accession>
<feature type="domain" description="Fungal lipase-type" evidence="6">
    <location>
        <begin position="102"/>
        <end position="240"/>
    </location>
</feature>
<dbReference type="PANTHER" id="PTHR45856:SF25">
    <property type="entry name" value="FUNGAL LIPASE-LIKE DOMAIN-CONTAINING PROTEIN"/>
    <property type="match status" value="1"/>
</dbReference>
<protein>
    <submittedName>
        <fullName evidence="7">Lipase class 3 family protein</fullName>
    </submittedName>
</protein>
<evidence type="ECO:0000256" key="4">
    <source>
        <dbReference type="ARBA" id="ARBA00048461"/>
    </source>
</evidence>
<comment type="catalytic activity">
    <reaction evidence="3">
        <text>a diacylglycerol + H2O = a monoacylglycerol + a fatty acid + H(+)</text>
        <dbReference type="Rhea" id="RHEA:32731"/>
        <dbReference type="ChEBI" id="CHEBI:15377"/>
        <dbReference type="ChEBI" id="CHEBI:15378"/>
        <dbReference type="ChEBI" id="CHEBI:17408"/>
        <dbReference type="ChEBI" id="CHEBI:18035"/>
        <dbReference type="ChEBI" id="CHEBI:28868"/>
    </reaction>
</comment>
<feature type="chain" id="PRO_5022699418" evidence="5">
    <location>
        <begin position="18"/>
        <end position="298"/>
    </location>
</feature>
<evidence type="ECO:0000256" key="5">
    <source>
        <dbReference type="SAM" id="SignalP"/>
    </source>
</evidence>
<dbReference type="Pfam" id="PF01764">
    <property type="entry name" value="Lipase_3"/>
    <property type="match status" value="1"/>
</dbReference>
<dbReference type="STRING" id="68775.A0A5C3M4L8"/>
<feature type="signal peptide" evidence="5">
    <location>
        <begin position="1"/>
        <end position="17"/>
    </location>
</feature>
<sequence>MLSIVAVSLLLVGATFAAPTSENGLIKRQSITTLSATQIATFKPYTFFASAAYCNPSAILTWSCGAKCSANAGFIPVASGGDGSSTQFWYVGYSPAQKSVIVSHQGTDTSKIQALATDADAFQGTLDSTLFPGISSSVKVHSGFGNEQAKTATQILSAVRTAISAHAATKVTVVGHSLGAAIALLDGVYLPLHISGVTFQTIGYGMPRVGNQDFANYVDSHITLTHINNREDFVPILPGRFLGYHHPAGEVHIDSGTWSSCPGQDNTSSQCTVGDVGNIFEGSTGDHSGPYDGIQMGC</sequence>
<organism evidence="7 8">
    <name type="scientific">Crucibulum laeve</name>
    <dbReference type="NCBI Taxonomy" id="68775"/>
    <lineage>
        <taxon>Eukaryota</taxon>
        <taxon>Fungi</taxon>
        <taxon>Dikarya</taxon>
        <taxon>Basidiomycota</taxon>
        <taxon>Agaricomycotina</taxon>
        <taxon>Agaricomycetes</taxon>
        <taxon>Agaricomycetidae</taxon>
        <taxon>Agaricales</taxon>
        <taxon>Agaricineae</taxon>
        <taxon>Nidulariaceae</taxon>
        <taxon>Crucibulum</taxon>
    </lineage>
</organism>
<comment type="similarity">
    <text evidence="2">Belongs to the AB hydrolase superfamily. Lipase family. Class 3 subfamily.</text>
</comment>
<dbReference type="GO" id="GO:0006629">
    <property type="term" value="P:lipid metabolic process"/>
    <property type="evidence" value="ECO:0007669"/>
    <property type="project" value="InterPro"/>
</dbReference>
<dbReference type="AlphaFoldDB" id="A0A5C3M4L8"/>